<dbReference type="RefSeq" id="WP_154286993.1">
    <property type="nucleotide sequence ID" value="NZ_WKJI01000002.1"/>
</dbReference>
<keyword evidence="3" id="KW-1185">Reference proteome</keyword>
<organism evidence="2 3">
    <name type="scientific">Pedobacter puniceum</name>
    <dbReference type="NCBI Taxonomy" id="2666136"/>
    <lineage>
        <taxon>Bacteria</taxon>
        <taxon>Pseudomonadati</taxon>
        <taxon>Bacteroidota</taxon>
        <taxon>Sphingobacteriia</taxon>
        <taxon>Sphingobacteriales</taxon>
        <taxon>Sphingobacteriaceae</taxon>
        <taxon>Pedobacter</taxon>
    </lineage>
</organism>
<name>A0A7K0FML3_9SPHI</name>
<gene>
    <name evidence="2" type="ORF">GJJ64_06925</name>
</gene>
<comment type="caution">
    <text evidence="2">The sequence shown here is derived from an EMBL/GenBank/DDBJ whole genome shotgun (WGS) entry which is preliminary data.</text>
</comment>
<evidence type="ECO:0008006" key="4">
    <source>
        <dbReference type="Google" id="ProtNLM"/>
    </source>
</evidence>
<sequence>MKAIKLNMIILALSFILPFQSCEKSTENKGICGVEDPLNNLSWLNKEFKSLIGGPEMNGIVLYEYNEQQIIEIQSSEFSSTNQHQYYCDGTKLNLDDSIEYSDFMRNRKEIKIIYGSKIWR</sequence>
<dbReference type="Proteomes" id="UP000462931">
    <property type="component" value="Unassembled WGS sequence"/>
</dbReference>
<evidence type="ECO:0000313" key="2">
    <source>
        <dbReference type="EMBL" id="MRX46911.1"/>
    </source>
</evidence>
<evidence type="ECO:0000313" key="3">
    <source>
        <dbReference type="Proteomes" id="UP000462931"/>
    </source>
</evidence>
<reference evidence="2 3" key="1">
    <citation type="submission" date="2019-11" db="EMBL/GenBank/DDBJ databases">
        <authorList>
            <person name="Cheng Q."/>
            <person name="Yang Z."/>
        </authorList>
    </citation>
    <scope>NUCLEOTIDE SEQUENCE [LARGE SCALE GENOMIC DNA]</scope>
    <source>
        <strain evidence="2 3">HX-22-1</strain>
    </source>
</reference>
<dbReference type="AlphaFoldDB" id="A0A7K0FML3"/>
<proteinExistence type="predicted"/>
<dbReference type="EMBL" id="WKJI01000002">
    <property type="protein sequence ID" value="MRX46911.1"/>
    <property type="molecule type" value="Genomic_DNA"/>
</dbReference>
<feature type="chain" id="PRO_5029458559" description="Lipoprotein" evidence="1">
    <location>
        <begin position="22"/>
        <end position="121"/>
    </location>
</feature>
<keyword evidence="1" id="KW-0732">Signal</keyword>
<feature type="signal peptide" evidence="1">
    <location>
        <begin position="1"/>
        <end position="21"/>
    </location>
</feature>
<accession>A0A7K0FML3</accession>
<protein>
    <recommendedName>
        <fullName evidence="4">Lipoprotein</fullName>
    </recommendedName>
</protein>
<evidence type="ECO:0000256" key="1">
    <source>
        <dbReference type="SAM" id="SignalP"/>
    </source>
</evidence>